<dbReference type="OrthoDB" id="6024807at2"/>
<dbReference type="STRING" id="69.GLE_5259"/>
<organism evidence="1 2">
    <name type="scientific">Lysobacter enzymogenes</name>
    <dbReference type="NCBI Taxonomy" id="69"/>
    <lineage>
        <taxon>Bacteria</taxon>
        <taxon>Pseudomonadati</taxon>
        <taxon>Pseudomonadota</taxon>
        <taxon>Gammaproteobacteria</taxon>
        <taxon>Lysobacterales</taxon>
        <taxon>Lysobacteraceae</taxon>
        <taxon>Lysobacter</taxon>
    </lineage>
</organism>
<name>A0A0S2DQT9_LYSEN</name>
<protein>
    <submittedName>
        <fullName evidence="1">Uncharacterized protein</fullName>
    </submittedName>
</protein>
<sequence>MAALWLAATAASAATHRVDDSGSQVMNPNVQMRWDANVPGARGRGVAGALEVALRLDVAAWRGRNGRIYMTLPASPSGPLQVAWTTQGRLLPGRLVSGERALVYAGPIGEDALRDRLRLDLQADGQRLDRAQTLTFSFEIDLDEP</sequence>
<accession>A0A0S2DQT9</accession>
<proteinExistence type="predicted"/>
<dbReference type="RefSeq" id="WP_057949672.1">
    <property type="nucleotide sequence ID" value="NZ_RCTY01000011.1"/>
</dbReference>
<dbReference type="PATRIC" id="fig|69.6.peg.5178"/>
<dbReference type="KEGG" id="lez:GLE_5259"/>
<evidence type="ECO:0000313" key="2">
    <source>
        <dbReference type="Proteomes" id="UP000061569"/>
    </source>
</evidence>
<reference evidence="1 2" key="1">
    <citation type="submission" date="2015-11" db="EMBL/GenBank/DDBJ databases">
        <title>Genome sequences of Lysobacter enzymogenes strain C3 and Lysobacter antibioticus ATCC 29479.</title>
        <authorList>
            <person name="Kobayashi D.Y."/>
        </authorList>
    </citation>
    <scope>NUCLEOTIDE SEQUENCE [LARGE SCALE GENOMIC DNA]</scope>
    <source>
        <strain evidence="1 2">C3</strain>
    </source>
</reference>
<dbReference type="Proteomes" id="UP000061569">
    <property type="component" value="Chromosome"/>
</dbReference>
<dbReference type="AlphaFoldDB" id="A0A0S2DQT9"/>
<dbReference type="EMBL" id="CP013140">
    <property type="protein sequence ID" value="ALN60600.1"/>
    <property type="molecule type" value="Genomic_DNA"/>
</dbReference>
<gene>
    <name evidence="1" type="ORF">GLE_5259</name>
</gene>
<evidence type="ECO:0000313" key="1">
    <source>
        <dbReference type="EMBL" id="ALN60600.1"/>
    </source>
</evidence>